<dbReference type="PANTHER" id="PTHR11717:SF7">
    <property type="entry name" value="LOW MOLECULAR WEIGHT PHOSPHOTYROSINE PROTEIN PHOSPHATASE"/>
    <property type="match status" value="1"/>
</dbReference>
<comment type="caution">
    <text evidence="6">The sequence shown here is derived from an EMBL/GenBank/DDBJ whole genome shotgun (WGS) entry which is preliminary data.</text>
</comment>
<proteinExistence type="inferred from homology"/>
<dbReference type="PRINTS" id="PR00719">
    <property type="entry name" value="LMWPTPASE"/>
</dbReference>
<keyword evidence="3" id="KW-0378">Hydrolase</keyword>
<comment type="similarity">
    <text evidence="1">Belongs to the low molecular weight phosphotyrosine protein phosphatase family.</text>
</comment>
<dbReference type="InterPro" id="IPR017867">
    <property type="entry name" value="Tyr_phospatase_low_mol_wt"/>
</dbReference>
<dbReference type="Proteomes" id="UP000627521">
    <property type="component" value="Unassembled WGS sequence"/>
</dbReference>
<dbReference type="InterPro" id="IPR050438">
    <property type="entry name" value="LMW_PTPase"/>
</dbReference>
<evidence type="ECO:0000259" key="5">
    <source>
        <dbReference type="SMART" id="SM00226"/>
    </source>
</evidence>
<evidence type="ECO:0000256" key="4">
    <source>
        <dbReference type="ARBA" id="ARBA00022912"/>
    </source>
</evidence>
<evidence type="ECO:0000313" key="7">
    <source>
        <dbReference type="Proteomes" id="UP000627521"/>
    </source>
</evidence>
<evidence type="ECO:0000256" key="3">
    <source>
        <dbReference type="ARBA" id="ARBA00022801"/>
    </source>
</evidence>
<dbReference type="SUPFAM" id="SSF52788">
    <property type="entry name" value="Phosphotyrosine protein phosphatases I"/>
    <property type="match status" value="1"/>
</dbReference>
<accession>A0ABR8LVL6</accession>
<dbReference type="InterPro" id="IPR023485">
    <property type="entry name" value="Ptyr_pPase"/>
</dbReference>
<evidence type="ECO:0000256" key="1">
    <source>
        <dbReference type="ARBA" id="ARBA00011063"/>
    </source>
</evidence>
<dbReference type="EC" id="3.1.3.48" evidence="2"/>
<feature type="domain" description="Phosphotyrosine protein phosphatase I" evidence="5">
    <location>
        <begin position="2"/>
        <end position="148"/>
    </location>
</feature>
<protein>
    <recommendedName>
        <fullName evidence="2">protein-tyrosine-phosphatase</fullName>
        <ecNumber evidence="2">3.1.3.48</ecNumber>
    </recommendedName>
</protein>
<dbReference type="Gene3D" id="3.40.50.2300">
    <property type="match status" value="1"/>
</dbReference>
<dbReference type="Pfam" id="PF01451">
    <property type="entry name" value="LMWPc"/>
    <property type="match status" value="1"/>
</dbReference>
<dbReference type="PANTHER" id="PTHR11717">
    <property type="entry name" value="LOW MOLECULAR WEIGHT PROTEIN TYROSINE PHOSPHATASE"/>
    <property type="match status" value="1"/>
</dbReference>
<dbReference type="CDD" id="cd16343">
    <property type="entry name" value="LMWPTP"/>
    <property type="match status" value="1"/>
</dbReference>
<dbReference type="EMBL" id="JACXXH010000001">
    <property type="protein sequence ID" value="MBD3862268.1"/>
    <property type="molecule type" value="Genomic_DNA"/>
</dbReference>
<dbReference type="InterPro" id="IPR036196">
    <property type="entry name" value="Ptyr_pPase_sf"/>
</dbReference>
<keyword evidence="7" id="KW-1185">Reference proteome</keyword>
<dbReference type="RefSeq" id="WP_191100871.1">
    <property type="nucleotide sequence ID" value="NZ_JACXXH010000001.1"/>
</dbReference>
<keyword evidence="4" id="KW-0904">Protein phosphatase</keyword>
<organism evidence="6 7">
    <name type="scientific">Olleya marilimosa</name>
    <dbReference type="NCBI Taxonomy" id="272164"/>
    <lineage>
        <taxon>Bacteria</taxon>
        <taxon>Pseudomonadati</taxon>
        <taxon>Bacteroidota</taxon>
        <taxon>Flavobacteriia</taxon>
        <taxon>Flavobacteriales</taxon>
        <taxon>Flavobacteriaceae</taxon>
    </lineage>
</organism>
<dbReference type="SMART" id="SM00226">
    <property type="entry name" value="LMWPc"/>
    <property type="match status" value="1"/>
</dbReference>
<reference evidence="6 7" key="1">
    <citation type="submission" date="2020-09" db="EMBL/GenBank/DDBJ databases">
        <title>Bacillus nautilus sp. nov., Chryseoglobus crepusculi sp. nov, and Psychrobacter noctis sp. nov., isolated from deep-sea sponges from the equatorial Atlantic.</title>
        <authorList>
            <person name="Stennett H.L."/>
            <person name="Williams S.E."/>
        </authorList>
    </citation>
    <scope>NUCLEOTIDE SEQUENCE [LARGE SCALE GENOMIC DNA]</scope>
    <source>
        <strain evidence="6 7">28M-24</strain>
    </source>
</reference>
<name>A0ABR8LVL6_9FLAO</name>
<sequence length="153" mass="17209">MTKILMVCLGNICRSPLAEGILQSKLDNNLFVVDSAGTSSYHIGNKPDPRSIAIAKKKGIDITQQQARQFVKQDFLDFDIIYAMDNSNYNNIIALAENDKQKSKVNLILNESYPEQNLDLPDPYYGGDKGFETVFNMLDEACNKIKLRLSKLT</sequence>
<evidence type="ECO:0000313" key="6">
    <source>
        <dbReference type="EMBL" id="MBD3862268.1"/>
    </source>
</evidence>
<evidence type="ECO:0000256" key="2">
    <source>
        <dbReference type="ARBA" id="ARBA00013064"/>
    </source>
</evidence>
<gene>
    <name evidence="6" type="ORF">IEG06_02310</name>
</gene>